<feature type="transmembrane region" description="Helical" evidence="2">
    <location>
        <begin position="78"/>
        <end position="99"/>
    </location>
</feature>
<dbReference type="InterPro" id="IPR003675">
    <property type="entry name" value="Rce1/LyrA-like_dom"/>
</dbReference>
<evidence type="ECO:0000313" key="5">
    <source>
        <dbReference type="Proteomes" id="UP000199268"/>
    </source>
</evidence>
<feature type="transmembrane region" description="Helical" evidence="2">
    <location>
        <begin position="44"/>
        <end position="66"/>
    </location>
</feature>
<comment type="similarity">
    <text evidence="1">Belongs to the UPF0177 family.</text>
</comment>
<keyword evidence="2" id="KW-1133">Transmembrane helix</keyword>
<feature type="transmembrane region" description="Helical" evidence="2">
    <location>
        <begin position="111"/>
        <end position="131"/>
    </location>
</feature>
<dbReference type="Proteomes" id="UP000199268">
    <property type="component" value="Unassembled WGS sequence"/>
</dbReference>
<dbReference type="EMBL" id="FMAO01000002">
    <property type="protein sequence ID" value="SCB84567.1"/>
    <property type="molecule type" value="Genomic_DNA"/>
</dbReference>
<dbReference type="GO" id="GO:0080120">
    <property type="term" value="P:CAAX-box protein maturation"/>
    <property type="evidence" value="ECO:0007669"/>
    <property type="project" value="UniProtKB-ARBA"/>
</dbReference>
<dbReference type="STRING" id="1505725.GA0061074_102144"/>
<feature type="transmembrane region" description="Helical" evidence="2">
    <location>
        <begin position="143"/>
        <end position="161"/>
    </location>
</feature>
<dbReference type="AlphaFoldDB" id="A0A1C3ZQ48"/>
<dbReference type="RefSeq" id="WP_092461663.1">
    <property type="nucleotide sequence ID" value="NZ_BJEE01000001.1"/>
</dbReference>
<dbReference type="OrthoDB" id="2414621at2"/>
<evidence type="ECO:0000256" key="2">
    <source>
        <dbReference type="SAM" id="Phobius"/>
    </source>
</evidence>
<organism evidence="4 5">
    <name type="scientific">Weissella bombi</name>
    <dbReference type="NCBI Taxonomy" id="1505725"/>
    <lineage>
        <taxon>Bacteria</taxon>
        <taxon>Bacillati</taxon>
        <taxon>Bacillota</taxon>
        <taxon>Bacilli</taxon>
        <taxon>Lactobacillales</taxon>
        <taxon>Lactobacillaceae</taxon>
        <taxon>Weissella</taxon>
    </lineage>
</organism>
<keyword evidence="2" id="KW-0472">Membrane</keyword>
<keyword evidence="4" id="KW-0378">Hydrolase</keyword>
<evidence type="ECO:0000256" key="1">
    <source>
        <dbReference type="ARBA" id="ARBA00009067"/>
    </source>
</evidence>
<accession>A0A1C3ZQ48</accession>
<protein>
    <submittedName>
        <fullName evidence="4">CAAX protease self-immunity</fullName>
    </submittedName>
</protein>
<proteinExistence type="inferred from homology"/>
<evidence type="ECO:0000313" key="4">
    <source>
        <dbReference type="EMBL" id="SCB84567.1"/>
    </source>
</evidence>
<sequence>MDYKYNLIFLGLLINCGISLCFSLIVSFLNIFVAIWNNSISMEYAILLQNIIRIIVAGNLLIFFVFYQDSMMKEKLEYNLKINLSVFVCILIMLISIILIGSVSDNLKTPFSITIIAMSMLLTGFSEEIVYRMVAMNCYPNHFWLVILLQGIIFSFVGHGLFNDFSTNLFIRLPLGIIFGFIYRHTQKIWYGSCLHGLYDFCIYAEIF</sequence>
<feature type="transmembrane region" description="Helical" evidence="2">
    <location>
        <begin position="167"/>
        <end position="183"/>
    </location>
</feature>
<feature type="domain" description="CAAX prenyl protease 2/Lysostaphin resistance protein A-like" evidence="3">
    <location>
        <begin position="112"/>
        <end position="201"/>
    </location>
</feature>
<keyword evidence="5" id="KW-1185">Reference proteome</keyword>
<dbReference type="Pfam" id="PF02517">
    <property type="entry name" value="Rce1-like"/>
    <property type="match status" value="1"/>
</dbReference>
<keyword evidence="2" id="KW-0812">Transmembrane</keyword>
<dbReference type="GO" id="GO:0004175">
    <property type="term" value="F:endopeptidase activity"/>
    <property type="evidence" value="ECO:0007669"/>
    <property type="project" value="UniProtKB-ARBA"/>
</dbReference>
<dbReference type="GO" id="GO:0006508">
    <property type="term" value="P:proteolysis"/>
    <property type="evidence" value="ECO:0007669"/>
    <property type="project" value="UniProtKB-KW"/>
</dbReference>
<name>A0A1C3ZQ48_9LACO</name>
<feature type="transmembrane region" description="Helical" evidence="2">
    <location>
        <begin position="7"/>
        <end position="32"/>
    </location>
</feature>
<evidence type="ECO:0000259" key="3">
    <source>
        <dbReference type="Pfam" id="PF02517"/>
    </source>
</evidence>
<keyword evidence="4" id="KW-0645">Protease</keyword>
<gene>
    <name evidence="4" type="ORF">GA0061074_102144</name>
</gene>
<reference evidence="5" key="1">
    <citation type="submission" date="2016-08" db="EMBL/GenBank/DDBJ databases">
        <authorList>
            <person name="Varghese N."/>
            <person name="Submissions Spin"/>
        </authorList>
    </citation>
    <scope>NUCLEOTIDE SEQUENCE [LARGE SCALE GENOMIC DNA]</scope>
    <source>
        <strain evidence="5">R-53094</strain>
    </source>
</reference>